<dbReference type="Proteomes" id="UP001049176">
    <property type="component" value="Chromosome 9"/>
</dbReference>
<name>A0A9P7RP99_9AGAR</name>
<evidence type="ECO:0000313" key="2">
    <source>
        <dbReference type="Proteomes" id="UP001049176"/>
    </source>
</evidence>
<accession>A0A9P7RP99</accession>
<protein>
    <submittedName>
        <fullName evidence="1">Uncharacterized protein</fullName>
    </submittedName>
</protein>
<proteinExistence type="predicted"/>
<organism evidence="1 2">
    <name type="scientific">Marasmius oreades</name>
    <name type="common">fairy-ring Marasmius</name>
    <dbReference type="NCBI Taxonomy" id="181124"/>
    <lineage>
        <taxon>Eukaryota</taxon>
        <taxon>Fungi</taxon>
        <taxon>Dikarya</taxon>
        <taxon>Basidiomycota</taxon>
        <taxon>Agaricomycotina</taxon>
        <taxon>Agaricomycetes</taxon>
        <taxon>Agaricomycetidae</taxon>
        <taxon>Agaricales</taxon>
        <taxon>Marasmiineae</taxon>
        <taxon>Marasmiaceae</taxon>
        <taxon>Marasmius</taxon>
    </lineage>
</organism>
<dbReference type="RefSeq" id="XP_043003767.1">
    <property type="nucleotide sequence ID" value="XM_043158420.1"/>
</dbReference>
<dbReference type="GeneID" id="66082349"/>
<evidence type="ECO:0000313" key="1">
    <source>
        <dbReference type="EMBL" id="KAG7087296.1"/>
    </source>
</evidence>
<dbReference type="KEGG" id="more:E1B28_013274"/>
<reference evidence="1" key="1">
    <citation type="journal article" date="2021" name="Genome Biol. Evol.">
        <title>The assembled and annotated genome of the fairy-ring fungus Marasmius oreades.</title>
        <authorList>
            <person name="Hiltunen M."/>
            <person name="Ament-Velasquez S.L."/>
            <person name="Johannesson H."/>
        </authorList>
    </citation>
    <scope>NUCLEOTIDE SEQUENCE</scope>
    <source>
        <strain evidence="1">03SP1</strain>
    </source>
</reference>
<gene>
    <name evidence="1" type="ORF">E1B28_013274</name>
</gene>
<dbReference type="EMBL" id="CM032189">
    <property type="protein sequence ID" value="KAG7087296.1"/>
    <property type="molecule type" value="Genomic_DNA"/>
</dbReference>
<sequence>MDTTVLRGTRSKDVQRTVSNSLATWYYERHRNVFAYIVFLCVSDRHFHFLPVGRDLLNLFSGENLLGLEREPQKSGWNPWRKHISATPIPDHSRRSLYLLLTWCKSVFAVFEDQWPRALQAFCYWDQLS</sequence>
<dbReference type="AlphaFoldDB" id="A0A9P7RP99"/>
<comment type="caution">
    <text evidence="1">The sequence shown here is derived from an EMBL/GenBank/DDBJ whole genome shotgun (WGS) entry which is preliminary data.</text>
</comment>
<keyword evidence="2" id="KW-1185">Reference proteome</keyword>